<evidence type="ECO:0000313" key="3">
    <source>
        <dbReference type="Proteomes" id="UP000828251"/>
    </source>
</evidence>
<dbReference type="AlphaFoldDB" id="A0A9D3VVD0"/>
<proteinExistence type="predicted"/>
<dbReference type="Proteomes" id="UP000828251">
    <property type="component" value="Unassembled WGS sequence"/>
</dbReference>
<organism evidence="2 3">
    <name type="scientific">Gossypium stocksii</name>
    <dbReference type="NCBI Taxonomy" id="47602"/>
    <lineage>
        <taxon>Eukaryota</taxon>
        <taxon>Viridiplantae</taxon>
        <taxon>Streptophyta</taxon>
        <taxon>Embryophyta</taxon>
        <taxon>Tracheophyta</taxon>
        <taxon>Spermatophyta</taxon>
        <taxon>Magnoliopsida</taxon>
        <taxon>eudicotyledons</taxon>
        <taxon>Gunneridae</taxon>
        <taxon>Pentapetalae</taxon>
        <taxon>rosids</taxon>
        <taxon>malvids</taxon>
        <taxon>Malvales</taxon>
        <taxon>Malvaceae</taxon>
        <taxon>Malvoideae</taxon>
        <taxon>Gossypium</taxon>
    </lineage>
</organism>
<keyword evidence="3" id="KW-1185">Reference proteome</keyword>
<feature type="region of interest" description="Disordered" evidence="1">
    <location>
        <begin position="18"/>
        <end position="37"/>
    </location>
</feature>
<evidence type="ECO:0000313" key="2">
    <source>
        <dbReference type="EMBL" id="KAH1098230.1"/>
    </source>
</evidence>
<reference evidence="2 3" key="1">
    <citation type="journal article" date="2021" name="Plant Biotechnol. J.">
        <title>Multi-omics assisted identification of the key and species-specific regulatory components of drought-tolerant mechanisms in Gossypium stocksii.</title>
        <authorList>
            <person name="Yu D."/>
            <person name="Ke L."/>
            <person name="Zhang D."/>
            <person name="Wu Y."/>
            <person name="Sun Y."/>
            <person name="Mei J."/>
            <person name="Sun J."/>
            <person name="Sun Y."/>
        </authorList>
    </citation>
    <scope>NUCLEOTIDE SEQUENCE [LARGE SCALE GENOMIC DNA]</scope>
    <source>
        <strain evidence="3">cv. E1</strain>
        <tissue evidence="2">Leaf</tissue>
    </source>
</reference>
<dbReference type="EMBL" id="JAIQCV010000005">
    <property type="protein sequence ID" value="KAH1098230.1"/>
    <property type="molecule type" value="Genomic_DNA"/>
</dbReference>
<sequence>MKEFCSMKVINLGEVTDETLNGGGQKMTNTSPEGDGLSNDNDVYGLWMIFERRNRRNPRILERLTPELIGNWLSSLDLSVYTPSLKNPKQAFSLGHVKVVGQNAITRAKEPKGKGKVGHIDVSIGSVLALVAQGIIDSNDNRLGFINLLDRRGFIKVTDYGMV</sequence>
<evidence type="ECO:0000256" key="1">
    <source>
        <dbReference type="SAM" id="MobiDB-lite"/>
    </source>
</evidence>
<gene>
    <name evidence="2" type="ORF">J1N35_015151</name>
</gene>
<comment type="caution">
    <text evidence="2">The sequence shown here is derived from an EMBL/GenBank/DDBJ whole genome shotgun (WGS) entry which is preliminary data.</text>
</comment>
<accession>A0A9D3VVD0</accession>
<protein>
    <submittedName>
        <fullName evidence="2">Uncharacterized protein</fullName>
    </submittedName>
</protein>
<name>A0A9D3VVD0_9ROSI</name>